<name>A0A545AIW8_9ACTN</name>
<evidence type="ECO:0000256" key="2">
    <source>
        <dbReference type="SAM" id="Phobius"/>
    </source>
</evidence>
<evidence type="ECO:0000313" key="4">
    <source>
        <dbReference type="Proteomes" id="UP000317982"/>
    </source>
</evidence>
<feature type="transmembrane region" description="Helical" evidence="2">
    <location>
        <begin position="109"/>
        <end position="128"/>
    </location>
</feature>
<protein>
    <recommendedName>
        <fullName evidence="5">Peptidase inhibitor family I36 protein</fullName>
    </recommendedName>
</protein>
<reference evidence="3 4" key="1">
    <citation type="submission" date="2019-07" db="EMBL/GenBank/DDBJ databases">
        <title>Cryptosporangium phraense sp. nov., isolated from plant litter.</title>
        <authorList>
            <person name="Suriyachadkun C."/>
        </authorList>
    </citation>
    <scope>NUCLEOTIDE SEQUENCE [LARGE SCALE GENOMIC DNA]</scope>
    <source>
        <strain evidence="3 4">A-T 5661</strain>
    </source>
</reference>
<dbReference type="AlphaFoldDB" id="A0A545AIW8"/>
<accession>A0A545AIW8</accession>
<keyword evidence="2" id="KW-0472">Membrane</keyword>
<evidence type="ECO:0000256" key="1">
    <source>
        <dbReference type="SAM" id="MobiDB-lite"/>
    </source>
</evidence>
<dbReference type="Pfam" id="PF03995">
    <property type="entry name" value="Inhibitor_I36"/>
    <property type="match status" value="1"/>
</dbReference>
<sequence length="268" mass="28413">MDDRHRPRRGPVATLGEAALRSDGGSGPRFPSGSILRPAEPWRGRNRGHRNRGHSLAASEVLMTMGDIRIFCIRFVAIRYCTTRPTTMDGWRTVSLRRTGATAQRGRGVVKWSAALAAAVFALVMGLAPPANAAGGTPPAEKATLTSVTAAAPAAAPSGCSAGNLCFWNGTNFSDGPGELSGTNSNWQAFSHSTCTSTSGASYKTWNDCASSLYNNGTSCDARVWTDSGYHGSSYTMSRGQRITNLATFYPDAGDTFNNSISSNDWVC</sequence>
<dbReference type="EMBL" id="VIRS01000029">
    <property type="protein sequence ID" value="TQS41200.1"/>
    <property type="molecule type" value="Genomic_DNA"/>
</dbReference>
<evidence type="ECO:0000313" key="3">
    <source>
        <dbReference type="EMBL" id="TQS41200.1"/>
    </source>
</evidence>
<comment type="caution">
    <text evidence="3">The sequence shown here is derived from an EMBL/GenBank/DDBJ whole genome shotgun (WGS) entry which is preliminary data.</text>
</comment>
<keyword evidence="2" id="KW-0812">Transmembrane</keyword>
<keyword evidence="4" id="KW-1185">Reference proteome</keyword>
<proteinExistence type="predicted"/>
<keyword evidence="2" id="KW-1133">Transmembrane helix</keyword>
<evidence type="ECO:0008006" key="5">
    <source>
        <dbReference type="Google" id="ProtNLM"/>
    </source>
</evidence>
<dbReference type="Gene3D" id="2.60.20.10">
    <property type="entry name" value="Crystallins"/>
    <property type="match status" value="1"/>
</dbReference>
<feature type="region of interest" description="Disordered" evidence="1">
    <location>
        <begin position="1"/>
        <end position="51"/>
    </location>
</feature>
<organism evidence="3 4">
    <name type="scientific">Cryptosporangium phraense</name>
    <dbReference type="NCBI Taxonomy" id="2593070"/>
    <lineage>
        <taxon>Bacteria</taxon>
        <taxon>Bacillati</taxon>
        <taxon>Actinomycetota</taxon>
        <taxon>Actinomycetes</taxon>
        <taxon>Cryptosporangiales</taxon>
        <taxon>Cryptosporangiaceae</taxon>
        <taxon>Cryptosporangium</taxon>
    </lineage>
</organism>
<dbReference type="InParanoid" id="A0A545AIW8"/>
<dbReference type="Proteomes" id="UP000317982">
    <property type="component" value="Unassembled WGS sequence"/>
</dbReference>
<gene>
    <name evidence="3" type="ORF">FL583_31215</name>
</gene>
<dbReference type="OrthoDB" id="4828574at2"/>